<name>A0ABW7CHJ8_9CYAN</name>
<evidence type="ECO:0000313" key="2">
    <source>
        <dbReference type="Proteomes" id="UP001604335"/>
    </source>
</evidence>
<dbReference type="Pfam" id="PF06078">
    <property type="entry name" value="DUF937"/>
    <property type="match status" value="2"/>
</dbReference>
<gene>
    <name evidence="1" type="ORF">VPK24_16695</name>
</gene>
<proteinExistence type="predicted"/>
<protein>
    <recommendedName>
        <fullName evidence="3">EF-hand domain-containing protein</fullName>
    </recommendedName>
</protein>
<sequence>MLDMLSSLLKNPALAGGSGDLGAMLQTFQAISSQGGLDLANTQAVMGSVAKYLKGGLQANQAANGFEQTQALVDQLGGTEPNAAAIGAFLNQPQVEQMLGEIEARTGLPAGSIEPILPMAVPLMLNFLKSNEQGNSLLSGYLDSDGDGDIDMSDLMSLAMKYLSR</sequence>
<dbReference type="Proteomes" id="UP001604335">
    <property type="component" value="Unassembled WGS sequence"/>
</dbReference>
<dbReference type="RefSeq" id="WP_393015103.1">
    <property type="nucleotide sequence ID" value="NZ_JAZAQF010000088.1"/>
</dbReference>
<keyword evidence="2" id="KW-1185">Reference proteome</keyword>
<organism evidence="1 2">
    <name type="scientific">Limnothrix redekei LRLZ20PSL1</name>
    <dbReference type="NCBI Taxonomy" id="3112953"/>
    <lineage>
        <taxon>Bacteria</taxon>
        <taxon>Bacillati</taxon>
        <taxon>Cyanobacteriota</taxon>
        <taxon>Cyanophyceae</taxon>
        <taxon>Pseudanabaenales</taxon>
        <taxon>Pseudanabaenaceae</taxon>
        <taxon>Limnothrix</taxon>
    </lineage>
</organism>
<dbReference type="PROSITE" id="PS00018">
    <property type="entry name" value="EF_HAND_1"/>
    <property type="match status" value="1"/>
</dbReference>
<dbReference type="InterPro" id="IPR009282">
    <property type="entry name" value="DUF937"/>
</dbReference>
<reference evidence="2" key="1">
    <citation type="journal article" date="2024" name="Algal Res.">
        <title>Biochemical, toxicological and genomic investigation of a high-biomass producing Limnothrix strain isolated from Italian shallow drinking water reservoir.</title>
        <authorList>
            <person name="Simonazzi M."/>
            <person name="Shishido T.K."/>
            <person name="Delbaje E."/>
            <person name="Wahlsten M."/>
            <person name="Fewer D.P."/>
            <person name="Sivonen K."/>
            <person name="Pezzolesi L."/>
            <person name="Pistocchi R."/>
        </authorList>
    </citation>
    <scope>NUCLEOTIDE SEQUENCE [LARGE SCALE GENOMIC DNA]</scope>
    <source>
        <strain evidence="2">LRLZ20PSL1</strain>
    </source>
</reference>
<comment type="caution">
    <text evidence="1">The sequence shown here is derived from an EMBL/GenBank/DDBJ whole genome shotgun (WGS) entry which is preliminary data.</text>
</comment>
<evidence type="ECO:0008006" key="3">
    <source>
        <dbReference type="Google" id="ProtNLM"/>
    </source>
</evidence>
<accession>A0ABW7CHJ8</accession>
<evidence type="ECO:0000313" key="1">
    <source>
        <dbReference type="EMBL" id="MFG3819286.1"/>
    </source>
</evidence>
<dbReference type="EMBL" id="JAZAQF010000088">
    <property type="protein sequence ID" value="MFG3819286.1"/>
    <property type="molecule type" value="Genomic_DNA"/>
</dbReference>
<dbReference type="InterPro" id="IPR018247">
    <property type="entry name" value="EF_Hand_1_Ca_BS"/>
</dbReference>